<evidence type="ECO:0000256" key="11">
    <source>
        <dbReference type="ARBA" id="ARBA00029304"/>
    </source>
</evidence>
<keyword evidence="19" id="KW-1185">Reference proteome</keyword>
<keyword evidence="7 15" id="KW-0408">Iron</keyword>
<evidence type="ECO:0000256" key="13">
    <source>
        <dbReference type="ARBA" id="ARBA00029437"/>
    </source>
</evidence>
<evidence type="ECO:0000256" key="4">
    <source>
        <dbReference type="ARBA" id="ARBA00022714"/>
    </source>
</evidence>
<dbReference type="PROSITE" id="PS00887">
    <property type="entry name" value="ILVD_EDD_2"/>
    <property type="match status" value="1"/>
</dbReference>
<dbReference type="Proteomes" id="UP000601768">
    <property type="component" value="Unassembled WGS sequence"/>
</dbReference>
<evidence type="ECO:0000256" key="5">
    <source>
        <dbReference type="ARBA" id="ARBA00022723"/>
    </source>
</evidence>
<gene>
    <name evidence="15 18" type="primary">ilvD</name>
    <name evidence="18" type="ORF">H8B19_11475</name>
</gene>
<evidence type="ECO:0000256" key="2">
    <source>
        <dbReference type="ARBA" id="ARBA00006486"/>
    </source>
</evidence>
<dbReference type="UniPathway" id="UPA00047">
    <property type="reaction ID" value="UER00057"/>
</dbReference>
<feature type="binding site" evidence="15">
    <location>
        <position position="123"/>
    </location>
    <ligand>
        <name>Mg(2+)</name>
        <dbReference type="ChEBI" id="CHEBI:18420"/>
    </ligand>
</feature>
<dbReference type="Pfam" id="PF24877">
    <property type="entry name" value="ILV_EDD_C"/>
    <property type="match status" value="1"/>
</dbReference>
<dbReference type="UniPathway" id="UPA00049">
    <property type="reaction ID" value="UER00061"/>
</dbReference>
<organism evidence="18 19">
    <name type="scientific">Neptunicella marina</name>
    <dbReference type="NCBI Taxonomy" id="2125989"/>
    <lineage>
        <taxon>Bacteria</taxon>
        <taxon>Pseudomonadati</taxon>
        <taxon>Pseudomonadota</taxon>
        <taxon>Gammaproteobacteria</taxon>
        <taxon>Alteromonadales</taxon>
        <taxon>Alteromonadaceae</taxon>
        <taxon>Neptunicella</taxon>
    </lineage>
</organism>
<comment type="caution">
    <text evidence="15">Lacks conserved residue(s) required for the propagation of feature annotation.</text>
</comment>
<evidence type="ECO:0000313" key="18">
    <source>
        <dbReference type="EMBL" id="MBC3766498.1"/>
    </source>
</evidence>
<evidence type="ECO:0000259" key="17">
    <source>
        <dbReference type="Pfam" id="PF24877"/>
    </source>
</evidence>
<evidence type="ECO:0000256" key="10">
    <source>
        <dbReference type="ARBA" id="ARBA00023304"/>
    </source>
</evidence>
<evidence type="ECO:0000256" key="7">
    <source>
        <dbReference type="ARBA" id="ARBA00023004"/>
    </source>
</evidence>
<dbReference type="PROSITE" id="PS00886">
    <property type="entry name" value="ILVD_EDD_1"/>
    <property type="match status" value="1"/>
</dbReference>
<dbReference type="AlphaFoldDB" id="A0A8J6IW52"/>
<comment type="similarity">
    <text evidence="2 15">Belongs to the IlvD/Edd family.</text>
</comment>
<dbReference type="GO" id="GO:0005829">
    <property type="term" value="C:cytosol"/>
    <property type="evidence" value="ECO:0007669"/>
    <property type="project" value="TreeGrafter"/>
</dbReference>
<keyword evidence="9 15" id="KW-0456">Lyase</keyword>
<keyword evidence="5 15" id="KW-0479">Metal-binding</keyword>
<feature type="binding site" description="via carbamate group" evidence="15">
    <location>
        <position position="124"/>
    </location>
    <ligand>
        <name>Mg(2+)</name>
        <dbReference type="ChEBI" id="CHEBI:18420"/>
    </ligand>
</feature>
<dbReference type="RefSeq" id="WP_186507029.1">
    <property type="nucleotide sequence ID" value="NZ_JACNEP010000008.1"/>
</dbReference>
<reference evidence="18" key="1">
    <citation type="journal article" date="2018" name="Int. J. Syst. Evol. Microbiol.">
        <title>Neptunicella marina gen. nov., sp. nov., isolated from surface seawater.</title>
        <authorList>
            <person name="Liu X."/>
            <person name="Lai Q."/>
            <person name="Du Y."/>
            <person name="Zhang X."/>
            <person name="Liu Z."/>
            <person name="Sun F."/>
            <person name="Shao Z."/>
        </authorList>
    </citation>
    <scope>NUCLEOTIDE SEQUENCE</scope>
    <source>
        <strain evidence="18">S27-2</strain>
    </source>
</reference>
<dbReference type="GO" id="GO:0004160">
    <property type="term" value="F:dihydroxy-acid dehydratase activity"/>
    <property type="evidence" value="ECO:0007669"/>
    <property type="project" value="UniProtKB-UniRule"/>
</dbReference>
<evidence type="ECO:0000259" key="16">
    <source>
        <dbReference type="Pfam" id="PF00920"/>
    </source>
</evidence>
<comment type="caution">
    <text evidence="18">The sequence shown here is derived from an EMBL/GenBank/DDBJ whole genome shotgun (WGS) entry which is preliminary data.</text>
</comment>
<feature type="domain" description="Dihydroxy-acid/6-phosphogluconate dehydratase N-terminal" evidence="16">
    <location>
        <begin position="34"/>
        <end position="358"/>
    </location>
</feature>
<reference evidence="18" key="2">
    <citation type="submission" date="2020-08" db="EMBL/GenBank/DDBJ databases">
        <authorList>
            <person name="Lai Q."/>
        </authorList>
    </citation>
    <scope>NUCLEOTIDE SEQUENCE</scope>
    <source>
        <strain evidence="18">S27-2</strain>
    </source>
</reference>
<name>A0A8J6IW52_9ALTE</name>
<dbReference type="EC" id="4.2.1.9" evidence="14 15"/>
<dbReference type="GO" id="GO:0009099">
    <property type="term" value="P:L-valine biosynthetic process"/>
    <property type="evidence" value="ECO:0007669"/>
    <property type="project" value="UniProtKB-UniRule"/>
</dbReference>
<dbReference type="EMBL" id="JACNEP010000008">
    <property type="protein sequence ID" value="MBC3766498.1"/>
    <property type="molecule type" value="Genomic_DNA"/>
</dbReference>
<dbReference type="Pfam" id="PF00920">
    <property type="entry name" value="ILVD_EDD_N"/>
    <property type="match status" value="1"/>
</dbReference>
<comment type="function">
    <text evidence="15">Functions in the biosynthesis of branched-chain amino acids. Catalyzes the dehydration of (2R,3R)-2,3-dihydroxy-3-methylpentanoate (2,3-dihydroxy-3-methylvalerate) into 2-oxo-3-methylpentanoate (2-oxo-3-methylvalerate) and of (2R)-2,3-dihydroxy-3-methylbutanoate (2,3-dihydroxyisovalerate) into 2-oxo-3-methylbutanoate (2-oxoisovalerate), the penultimate precursor to L-isoleucine and L-valine, respectively.</text>
</comment>
<dbReference type="Gene3D" id="3.50.30.80">
    <property type="entry name" value="IlvD/EDD C-terminal domain-like"/>
    <property type="match status" value="1"/>
</dbReference>
<dbReference type="SUPFAM" id="SSF52016">
    <property type="entry name" value="LeuD/IlvD-like"/>
    <property type="match status" value="1"/>
</dbReference>
<dbReference type="NCBIfam" id="NF009103">
    <property type="entry name" value="PRK12448.1"/>
    <property type="match status" value="1"/>
</dbReference>
<comment type="catalytic activity">
    <reaction evidence="15">
        <text>(2R,3R)-2,3-dihydroxy-3-methylpentanoate = (S)-3-methyl-2-oxopentanoate + H2O</text>
        <dbReference type="Rhea" id="RHEA:27694"/>
        <dbReference type="ChEBI" id="CHEBI:15377"/>
        <dbReference type="ChEBI" id="CHEBI:35146"/>
        <dbReference type="ChEBI" id="CHEBI:49258"/>
        <dbReference type="EC" id="4.2.1.9"/>
    </reaction>
</comment>
<evidence type="ECO:0000256" key="3">
    <source>
        <dbReference type="ARBA" id="ARBA00022605"/>
    </source>
</evidence>
<dbReference type="FunFam" id="3.50.30.80:FF:000001">
    <property type="entry name" value="Dihydroxy-acid dehydratase"/>
    <property type="match status" value="1"/>
</dbReference>
<dbReference type="PANTHER" id="PTHR43661">
    <property type="entry name" value="D-XYLONATE DEHYDRATASE"/>
    <property type="match status" value="1"/>
</dbReference>
<evidence type="ECO:0000256" key="9">
    <source>
        <dbReference type="ARBA" id="ARBA00023239"/>
    </source>
</evidence>
<keyword evidence="6 15" id="KW-0460">Magnesium</keyword>
<feature type="modified residue" description="N6-carboxylysine" evidence="15">
    <location>
        <position position="124"/>
    </location>
</feature>
<evidence type="ECO:0000256" key="8">
    <source>
        <dbReference type="ARBA" id="ARBA00023014"/>
    </source>
</evidence>
<evidence type="ECO:0000313" key="19">
    <source>
        <dbReference type="Proteomes" id="UP000601768"/>
    </source>
</evidence>
<protein>
    <recommendedName>
        <fullName evidence="14 15">Dihydroxy-acid dehydratase</fullName>
        <shortName evidence="15">DAD</shortName>
        <ecNumber evidence="14 15">4.2.1.9</ecNumber>
    </recommendedName>
</protein>
<evidence type="ECO:0000256" key="1">
    <source>
        <dbReference type="ARBA" id="ARBA00001946"/>
    </source>
</evidence>
<dbReference type="GO" id="GO:0009097">
    <property type="term" value="P:isoleucine biosynthetic process"/>
    <property type="evidence" value="ECO:0007669"/>
    <property type="project" value="UniProtKB-UniRule"/>
</dbReference>
<keyword evidence="8 15" id="KW-0411">Iron-sulfur</keyword>
<feature type="active site" description="Proton acceptor" evidence="15">
    <location>
        <position position="517"/>
    </location>
</feature>
<dbReference type="InterPro" id="IPR037237">
    <property type="entry name" value="IlvD/EDD_N"/>
</dbReference>
<comment type="cofactor">
    <cofactor evidence="1 15">
        <name>Mg(2+)</name>
        <dbReference type="ChEBI" id="CHEBI:18420"/>
    </cofactor>
</comment>
<keyword evidence="3 15" id="KW-0028">Amino-acid biosynthesis</keyword>
<dbReference type="PANTHER" id="PTHR43661:SF3">
    <property type="entry name" value="D-XYLONATE DEHYDRATASE YAGF-RELATED"/>
    <property type="match status" value="1"/>
</dbReference>
<dbReference type="InterPro" id="IPR056740">
    <property type="entry name" value="ILV_EDD_C"/>
</dbReference>
<comment type="subunit">
    <text evidence="15">Homodimer.</text>
</comment>
<feature type="domain" description="Dihydroxy-acid/6-phosphogluconate dehydratase C-terminal" evidence="17">
    <location>
        <begin position="408"/>
        <end position="606"/>
    </location>
</feature>
<comment type="pathway">
    <text evidence="12 15">Amino-acid biosynthesis; L-valine biosynthesis; L-valine from pyruvate: step 3/4.</text>
</comment>
<evidence type="ECO:0000256" key="14">
    <source>
        <dbReference type="ARBA" id="ARBA00029490"/>
    </source>
</evidence>
<proteinExistence type="inferred from homology"/>
<sequence length="614" mass="65438">MPKLRSATSTQGRNMAGARALWRATGMKDGDFGKPIIAIANSFTQFVPGHVHLKDMGQLVARSVEAAGGVAKEFNTIAVDDGIAMGHSGMLYSLPSRELIADAVEYMANAHCADALVCISNCDKITPGMLMAALRLNIPVVFVSGGPMEAGKTKLSDQIIKLDLVDAMVAAADDKVTDEQTDQIERSACPTCGSCSGMFTANSMNCLTEALGLSLPGNGSLLATHADRENLFKRAGSLVVELCERYYRNDDESALPRNIANFTAFQNAMSLDIAMGGSTNTILHLLAAAQEAEVDFTMKDIDELSRKVPHLCKVAPSTQKYHMEDVHRAGGVLGILAELNRAGLLQDSAGHILGGSIGQVIRQWDVMEADNDDARYFYRAGPAGIRTTQAFSQDCRYPDADTDREQGCIRSLENAFSQEGGLAVLSGNLAEKGCIVKTAGVDESILTFSGPARIFESQDEAVAAILNDKIVAGDVVVIRYEGPKGGPGMQEMLYPTSYLKSKGLGKSCALITDGRFSGGTSGLSIGHVSPEAASGGAIALVQEGDTINIDIPKRTIEIAISDEEMGARRQQMDNNPKGWKPVSRQREVSLALKAYAMLATSADQGAVRDKSLFE</sequence>
<evidence type="ECO:0000256" key="15">
    <source>
        <dbReference type="HAMAP-Rule" id="MF_00012"/>
    </source>
</evidence>
<dbReference type="InterPro" id="IPR020558">
    <property type="entry name" value="DiOHA_6PGluconate_deHydtase_CS"/>
</dbReference>
<dbReference type="GO" id="GO:0051537">
    <property type="term" value="F:2 iron, 2 sulfur cluster binding"/>
    <property type="evidence" value="ECO:0007669"/>
    <property type="project" value="UniProtKB-UniRule"/>
</dbReference>
<dbReference type="NCBIfam" id="TIGR00110">
    <property type="entry name" value="ilvD"/>
    <property type="match status" value="1"/>
</dbReference>
<comment type="cofactor">
    <cofactor evidence="15">
        <name>[2Fe-2S] cluster</name>
        <dbReference type="ChEBI" id="CHEBI:190135"/>
    </cofactor>
    <text evidence="15">Binds 1 [2Fe-2S] cluster per subunit. This cluster acts as a Lewis acid cofactor.</text>
</comment>
<dbReference type="SUPFAM" id="SSF143975">
    <property type="entry name" value="IlvD/EDD N-terminal domain-like"/>
    <property type="match status" value="1"/>
</dbReference>
<feature type="binding site" evidence="15">
    <location>
        <position position="491"/>
    </location>
    <ligand>
        <name>Mg(2+)</name>
        <dbReference type="ChEBI" id="CHEBI:18420"/>
    </ligand>
</feature>
<accession>A0A8J6IW52</accession>
<dbReference type="InterPro" id="IPR000581">
    <property type="entry name" value="ILV_EDD_N"/>
</dbReference>
<feature type="binding site" evidence="15">
    <location>
        <position position="81"/>
    </location>
    <ligand>
        <name>Mg(2+)</name>
        <dbReference type="ChEBI" id="CHEBI:18420"/>
    </ligand>
</feature>
<keyword evidence="4 15" id="KW-0001">2Fe-2S</keyword>
<evidence type="ECO:0000256" key="12">
    <source>
        <dbReference type="ARBA" id="ARBA00029436"/>
    </source>
</evidence>
<evidence type="ECO:0000256" key="6">
    <source>
        <dbReference type="ARBA" id="ARBA00022842"/>
    </source>
</evidence>
<comment type="pathway">
    <text evidence="13 15">Amino-acid biosynthesis; L-isoleucine biosynthesis; L-isoleucine from 2-oxobutanoate: step 3/4.</text>
</comment>
<keyword evidence="10 15" id="KW-0100">Branched-chain amino acid biosynthesis</keyword>
<dbReference type="HAMAP" id="MF_00012">
    <property type="entry name" value="IlvD"/>
    <property type="match status" value="1"/>
</dbReference>
<dbReference type="GO" id="GO:0000287">
    <property type="term" value="F:magnesium ion binding"/>
    <property type="evidence" value="ECO:0007669"/>
    <property type="project" value="UniProtKB-UniRule"/>
</dbReference>
<comment type="catalytic activity">
    <reaction evidence="11">
        <text>(2R)-2,3-dihydroxy-3-methylbutanoate = 3-methyl-2-oxobutanoate + H2O</text>
        <dbReference type="Rhea" id="RHEA:24809"/>
        <dbReference type="ChEBI" id="CHEBI:11851"/>
        <dbReference type="ChEBI" id="CHEBI:15377"/>
        <dbReference type="ChEBI" id="CHEBI:49072"/>
        <dbReference type="EC" id="4.2.1.9"/>
    </reaction>
    <physiologicalReaction direction="left-to-right" evidence="11">
        <dbReference type="Rhea" id="RHEA:24810"/>
    </physiologicalReaction>
</comment>
<dbReference type="InterPro" id="IPR042096">
    <property type="entry name" value="Dihydro-acid_dehy_C"/>
</dbReference>
<dbReference type="InterPro" id="IPR004404">
    <property type="entry name" value="DihydroxyA_deHydtase"/>
</dbReference>